<feature type="region of interest" description="Disordered" evidence="1">
    <location>
        <begin position="86"/>
        <end position="137"/>
    </location>
</feature>
<dbReference type="EMBL" id="CP042197">
    <property type="protein sequence ID" value="QDS75598.1"/>
    <property type="molecule type" value="Genomic_DNA"/>
</dbReference>
<dbReference type="AlphaFoldDB" id="A0A517LIX5"/>
<proteinExistence type="predicted"/>
<sequence length="1209" mass="134576">MPPARVPIPPFLLQTSWASQSLPPRYLRAVLQLPGELRPIALRSFHSIACRAQLEQHPANTSQTAIPLQGVNTPPAFLVRHGREGEKELGDGNEGDGVQKPDRHVGCVDKKSEGHGGRDREEALEVTERAKEETMRNPFQENSISSGREMVSDKPIHSLPTSVLMTPPKSDIPPGVQEIIKDFEARTPSSEHDIHSTYNEYRRSLMETEFAFIAATWPTIIDPVRLDPLRSSKAKHQGTFTLLNSASGVFVRRGFSADQQNIVKNWCQSLASPVLRWQAQVAQLRAVEISQVEEVNRISREAISRAQQAGTRRSISQSYQDCRTQLLATAHGRLLGDFPSHLPEPIQLTDFVRFYELRRLPRHKLKITEQALSTTDQVDYAAVLKEMFELNIRITGLSALLSHMQHSWEIGLDIRVRRAYDHLKSNLSGVWPRNLDLVLLWRLDKLRKTTQGRLLESHGSAALQEPRYAKLLSALDEFFSVVDNPASFRFRAHGAEEITIPNQVMHKGQTGLSAKPVTSNPQNGRQLNPSANLSASLQPSDADALRQRIAALRTKMFEAPRDASRDVLEDEIRSLEQSFESSSSSSTASVGKQSPHPHEHLALKKPSNPHLATSNVGMAHFARQINDTIRTVVVGDPHDQGLDDHVRTQAAMNKHSGWKTAESLDESEKVTMQSSMKSAREQPLQLNRYVKTKAFQESGTSGKNSDELVRDKHSHVPFESAVSPMFDSTVSTSQPGSPVNSDSAAIADLKIQVAELKDLIRGLIFQQIAIPGTYSRPAMSASTNANFLAEDPPPTTTFDEPARLGTGSPLETKGAPRKTPQVPSTETPHVHETPLNITYELYPSFKEDENASVKPAAQVIQNQTPQSLLAELFPEETKGDLDEAHREGPGSPARIPVPHVPLTPIDTSGAVRRQPTGHGPVRRVKGKDSELTPTSAVLELRYASKSLTEEDFRILIPRGLHMQEWTQRGEFVKVIPKRDPWTLEQTGNYYIVFDNEEDAKAYKQHVSHVHDLARQHTPTSLTSEIAPPPGYIINGEDVSGLVQSYTLIPPQQKLFLQYLVPPFTPLQQSIFKRGGYAQILSEGRERVAQVLIVLLEGRQPSYFEISDAIHLDGKRRGLDWKLVPGESAIRKVDMGKPKKNNDAASLFDTSFEKEMKMEADSDALSGMDAEDNDHTVDYSPPSVHYPAQTHHIQSNPENPSDDTHVILRI</sequence>
<feature type="compositionally biased region" description="Basic and acidic residues" evidence="1">
    <location>
        <begin position="97"/>
        <end position="135"/>
    </location>
</feature>
<protein>
    <submittedName>
        <fullName evidence="2">Uncharacterized protein</fullName>
    </submittedName>
</protein>
<feature type="compositionally biased region" description="Polar residues" evidence="1">
    <location>
        <begin position="510"/>
        <end position="539"/>
    </location>
</feature>
<dbReference type="OrthoDB" id="5332316at2759"/>
<evidence type="ECO:0000313" key="2">
    <source>
        <dbReference type="EMBL" id="QDS75598.1"/>
    </source>
</evidence>
<feature type="compositionally biased region" description="Low complexity" evidence="1">
    <location>
        <begin position="576"/>
        <end position="594"/>
    </location>
</feature>
<evidence type="ECO:0000256" key="1">
    <source>
        <dbReference type="SAM" id="MobiDB-lite"/>
    </source>
</evidence>
<feature type="region of interest" description="Disordered" evidence="1">
    <location>
        <begin position="1184"/>
        <end position="1209"/>
    </location>
</feature>
<gene>
    <name evidence="2" type="ORF">FKW77_006360</name>
</gene>
<accession>A0A517LIX5</accession>
<feature type="region of interest" description="Disordered" evidence="1">
    <location>
        <begin position="789"/>
        <end position="829"/>
    </location>
</feature>
<organism evidence="2 3">
    <name type="scientific">Venturia effusa</name>
    <dbReference type="NCBI Taxonomy" id="50376"/>
    <lineage>
        <taxon>Eukaryota</taxon>
        <taxon>Fungi</taxon>
        <taxon>Dikarya</taxon>
        <taxon>Ascomycota</taxon>
        <taxon>Pezizomycotina</taxon>
        <taxon>Dothideomycetes</taxon>
        <taxon>Pleosporomycetidae</taxon>
        <taxon>Venturiales</taxon>
        <taxon>Venturiaceae</taxon>
        <taxon>Venturia</taxon>
    </lineage>
</organism>
<dbReference type="Proteomes" id="UP000316270">
    <property type="component" value="Chromosome 13"/>
</dbReference>
<reference evidence="2 3" key="1">
    <citation type="submission" date="2019-07" db="EMBL/GenBank/DDBJ databases">
        <title>Finished genome of Venturia effusa.</title>
        <authorList>
            <person name="Young C.A."/>
            <person name="Cox M.P."/>
            <person name="Ganley A.R.D."/>
            <person name="David W.J."/>
        </authorList>
    </citation>
    <scope>NUCLEOTIDE SEQUENCE [LARGE SCALE GENOMIC DNA]</scope>
    <source>
        <strain evidence="3">albino</strain>
    </source>
</reference>
<feature type="region of interest" description="Disordered" evidence="1">
    <location>
        <begin position="510"/>
        <end position="540"/>
    </location>
</feature>
<feature type="region of interest" description="Disordered" evidence="1">
    <location>
        <begin position="880"/>
        <end position="929"/>
    </location>
</feature>
<name>A0A517LIX5_9PEZI</name>
<keyword evidence="3" id="KW-1185">Reference proteome</keyword>
<feature type="region of interest" description="Disordered" evidence="1">
    <location>
        <begin position="576"/>
        <end position="607"/>
    </location>
</feature>
<evidence type="ECO:0000313" key="3">
    <source>
        <dbReference type="Proteomes" id="UP000316270"/>
    </source>
</evidence>